<gene>
    <name evidence="3" type="ORF">BTN92_04320</name>
</gene>
<dbReference type="RefSeq" id="WP_077151329.1">
    <property type="nucleotide sequence ID" value="NZ_CABMMO010000003.1"/>
</dbReference>
<dbReference type="OrthoDB" id="9812829at2"/>
<sequence length="614" mass="63444">MKKFYSLITTSLLLTACSSANSASSGKTSTEETDTSTVTNLSTDTTSTESETTFGNYETEDLTTSYEESSAVDIQLGEEKEVTGEGVEVSDKQVTITQGGTYVLSGTLTNGQLIVNVPKEENVHLIFNGVTITNSNGPAVDIQQTEKAIVTLADNTENHLADGKTYTLTENETEPDATLYSKEDLTINGTGALTVDGNYSNGIRSKDDLVLISGTYKINAKNNGLKGKDAVSVKGGSYQITTEEGDGIQANGTEDETKGAVAIDGGTFNINSGRDGIQAEKSIRSQGAEITIQTSDGADSTNLDTNESYKGLKAGNNVLISSGNYTINSADDSIHTNNSAEITGGTLTLSSGDDGIHTDNELTFNGGTIDIQQSYEGIESAVITFNDGEIYVTASDDGINAGGGSDTETTTGQFGADSFGGPPDEADESKEVTINGGTIYVDSEGDGLDSNGNIEMSGGTMLIDGPVNGGNGALDYGGTFTLTGGTFVAAGSSGMAQTVSDSSTQATVAISYDTVQQADTLMSLQTTAGEAVIAYQPAKNYQTIVVSSPQLAVGETYTIATGGTTQAELTNGFSEQLSISDAEDLGTFSFADTSMTISQSGEEVSFGQMGPGGF</sequence>
<feature type="region of interest" description="Disordered" evidence="1">
    <location>
        <begin position="402"/>
        <end position="423"/>
    </location>
</feature>
<accession>A0A1V2UKU9</accession>
<protein>
    <recommendedName>
        <fullName evidence="5">Carbohydrate-binding domain-containing protein</fullName>
    </recommendedName>
</protein>
<dbReference type="EMBL" id="MSTR01000003">
    <property type="protein sequence ID" value="ONN44068.1"/>
    <property type="molecule type" value="Genomic_DNA"/>
</dbReference>
<reference evidence="3 4" key="1">
    <citation type="submission" date="2016-12" db="EMBL/GenBank/DDBJ databases">
        <authorList>
            <person name="Song W.-J."/>
            <person name="Kurnit D.M."/>
        </authorList>
    </citation>
    <scope>NUCLEOTIDE SEQUENCE [LARGE SCALE GENOMIC DNA]</scope>
    <source>
        <strain evidence="3 4">CGB1038-1_S1</strain>
    </source>
</reference>
<feature type="compositionally biased region" description="Low complexity" evidence="1">
    <location>
        <begin position="35"/>
        <end position="53"/>
    </location>
</feature>
<dbReference type="PROSITE" id="PS51257">
    <property type="entry name" value="PROKAR_LIPOPROTEIN"/>
    <property type="match status" value="1"/>
</dbReference>
<evidence type="ECO:0000256" key="2">
    <source>
        <dbReference type="SAM" id="SignalP"/>
    </source>
</evidence>
<feature type="signal peptide" evidence="2">
    <location>
        <begin position="1"/>
        <end position="22"/>
    </location>
</feature>
<dbReference type="InterPro" id="IPR025584">
    <property type="entry name" value="Cthe_2159"/>
</dbReference>
<dbReference type="STRING" id="53346.A5802_001016"/>
<keyword evidence="2" id="KW-0732">Signal</keyword>
<evidence type="ECO:0000313" key="4">
    <source>
        <dbReference type="Proteomes" id="UP000189299"/>
    </source>
</evidence>
<feature type="chain" id="PRO_5013160871" description="Carbohydrate-binding domain-containing protein" evidence="2">
    <location>
        <begin position="23"/>
        <end position="614"/>
    </location>
</feature>
<organism evidence="3 4">
    <name type="scientific">Enterococcus mundtii</name>
    <dbReference type="NCBI Taxonomy" id="53346"/>
    <lineage>
        <taxon>Bacteria</taxon>
        <taxon>Bacillati</taxon>
        <taxon>Bacillota</taxon>
        <taxon>Bacilli</taxon>
        <taxon>Lactobacillales</taxon>
        <taxon>Enterococcaceae</taxon>
        <taxon>Enterococcus</taxon>
    </lineage>
</organism>
<dbReference type="Pfam" id="PF14262">
    <property type="entry name" value="Cthe_2159"/>
    <property type="match status" value="1"/>
</dbReference>
<feature type="region of interest" description="Disordered" evidence="1">
    <location>
        <begin position="20"/>
        <end position="67"/>
    </location>
</feature>
<evidence type="ECO:0000256" key="1">
    <source>
        <dbReference type="SAM" id="MobiDB-lite"/>
    </source>
</evidence>
<dbReference type="AlphaFoldDB" id="A0A1V2UKU9"/>
<name>A0A1V2UKU9_ENTMU</name>
<evidence type="ECO:0000313" key="3">
    <source>
        <dbReference type="EMBL" id="ONN44068.1"/>
    </source>
</evidence>
<comment type="caution">
    <text evidence="3">The sequence shown here is derived from an EMBL/GenBank/DDBJ whole genome shotgun (WGS) entry which is preliminary data.</text>
</comment>
<proteinExistence type="predicted"/>
<dbReference type="Proteomes" id="UP000189299">
    <property type="component" value="Unassembled WGS sequence"/>
</dbReference>
<evidence type="ECO:0008006" key="5">
    <source>
        <dbReference type="Google" id="ProtNLM"/>
    </source>
</evidence>